<keyword evidence="6" id="KW-1185">Reference proteome</keyword>
<evidence type="ECO:0000256" key="4">
    <source>
        <dbReference type="SAM" id="SignalP"/>
    </source>
</evidence>
<dbReference type="InterPro" id="IPR029052">
    <property type="entry name" value="Metallo-depent_PP-like"/>
</dbReference>
<name>A0AAF0EQH4_9BASI</name>
<keyword evidence="4" id="KW-0732">Signal</keyword>
<gene>
    <name evidence="5" type="primary">PPN1</name>
    <name evidence="5" type="ORF">MCUN1_001814</name>
</gene>
<evidence type="ECO:0000256" key="3">
    <source>
        <dbReference type="SAM" id="MobiDB-lite"/>
    </source>
</evidence>
<protein>
    <submittedName>
        <fullName evidence="5">Endopolyphosphatase</fullName>
        <ecNumber evidence="5">3.6.1.10</ecNumber>
    </submittedName>
</protein>
<feature type="compositionally biased region" description="Basic residues" evidence="3">
    <location>
        <begin position="445"/>
        <end position="461"/>
    </location>
</feature>
<dbReference type="PANTHER" id="PTHR10340">
    <property type="entry name" value="SPHINGOMYELIN PHOSPHODIESTERASE"/>
    <property type="match status" value="1"/>
</dbReference>
<reference evidence="5" key="1">
    <citation type="submission" date="2023-03" db="EMBL/GenBank/DDBJ databases">
        <title>Mating type loci evolution in Malassezia.</title>
        <authorList>
            <person name="Coelho M.A."/>
        </authorList>
    </citation>
    <scope>NUCLEOTIDE SEQUENCE</scope>
    <source>
        <strain evidence="5">CBS 11721</strain>
    </source>
</reference>
<dbReference type="GO" id="GO:0006798">
    <property type="term" value="P:polyphosphate catabolic process"/>
    <property type="evidence" value="ECO:0007669"/>
    <property type="project" value="TreeGrafter"/>
</dbReference>
<accession>A0AAF0EQH4</accession>
<dbReference type="SUPFAM" id="SSF56300">
    <property type="entry name" value="Metallo-dependent phosphatases"/>
    <property type="match status" value="1"/>
</dbReference>
<dbReference type="AlphaFoldDB" id="A0AAF0EQH4"/>
<sequence length="634" mass="72295">MLLFLGLACLVAQGLATQQPFFAGGEHATTDPVSHGGDGVLSGRFLHITDMHVDRNYKEDSSVVSTCHRNTPHHRHGGAWRAGHWGTGVSDCDSPPRLINHTLAWVRDNWNVSVATGSDTDMPTHMFDFVIWTGDSARHDQDPQLLRTEEEIVDSNRFTIHAMESTFPDIPIVPNIGNNDIVLHNTMVAGPSDETRRFAKLWKDHLPPEAIETVVLGGYFSKDVLADHLAVISLNTLYFYDSNKATDGCPRRHKKDTEVDAGTLQLEWMARELARYRRRNMQVHIIGHVPPTAGNYFPDCYDAYTELVLRFQDTIVGQHFGHMNMDAFFVQESSAVAADIADVEDARVLSNNNIEEDLRYDFEVLPGPARVNMDYYGTFFLSPSVVPTYFPSLRVWTYNTTPAHDNRPYAVEDVDLETMDVMELNDILFGEEADEPADLVAMGRTHRRPARKHRRRNRKLPRYASPNSPSRTNTFLTPLGYSEWVLNIDRANEEYEHVHKKAGRAAADELRPEYELEYVTYEGETLWHQFIDDSDHECALALRHHETPAEHHVPVPLGLLMRHLQKYNLESPFHRSSTDGVCRIARPLRDVTMYSTKDMTLRSVMDLARRLVLDSKMWDAFVRRLYTNSVADSK</sequence>
<dbReference type="EC" id="3.6.1.10" evidence="5"/>
<proteinExistence type="predicted"/>
<dbReference type="GO" id="GO:0005615">
    <property type="term" value="C:extracellular space"/>
    <property type="evidence" value="ECO:0007669"/>
    <property type="project" value="TreeGrafter"/>
</dbReference>
<dbReference type="GO" id="GO:0000298">
    <property type="term" value="F:endopolyphosphatase activity"/>
    <property type="evidence" value="ECO:0007669"/>
    <property type="project" value="UniProtKB-EC"/>
</dbReference>
<dbReference type="CDD" id="cd00842">
    <property type="entry name" value="MPP_ASMase"/>
    <property type="match status" value="1"/>
</dbReference>
<evidence type="ECO:0000256" key="1">
    <source>
        <dbReference type="ARBA" id="ARBA00022801"/>
    </source>
</evidence>
<keyword evidence="2" id="KW-0325">Glycoprotein</keyword>
<feature type="signal peptide" evidence="4">
    <location>
        <begin position="1"/>
        <end position="16"/>
    </location>
</feature>
<keyword evidence="1 5" id="KW-0378">Hydrolase</keyword>
<dbReference type="GO" id="GO:0008081">
    <property type="term" value="F:phosphoric diester hydrolase activity"/>
    <property type="evidence" value="ECO:0007669"/>
    <property type="project" value="TreeGrafter"/>
</dbReference>
<evidence type="ECO:0000313" key="6">
    <source>
        <dbReference type="Proteomes" id="UP001219933"/>
    </source>
</evidence>
<dbReference type="GO" id="GO:0004309">
    <property type="term" value="F:exopolyphosphatase activity"/>
    <property type="evidence" value="ECO:0007669"/>
    <property type="project" value="TreeGrafter"/>
</dbReference>
<dbReference type="GO" id="GO:0000324">
    <property type="term" value="C:fungal-type vacuole"/>
    <property type="evidence" value="ECO:0007669"/>
    <property type="project" value="TreeGrafter"/>
</dbReference>
<feature type="region of interest" description="Disordered" evidence="3">
    <location>
        <begin position="445"/>
        <end position="472"/>
    </location>
</feature>
<evidence type="ECO:0000313" key="5">
    <source>
        <dbReference type="EMBL" id="WFD34968.1"/>
    </source>
</evidence>
<organism evidence="5 6">
    <name type="scientific">Malassezia cuniculi</name>
    <dbReference type="NCBI Taxonomy" id="948313"/>
    <lineage>
        <taxon>Eukaryota</taxon>
        <taxon>Fungi</taxon>
        <taxon>Dikarya</taxon>
        <taxon>Basidiomycota</taxon>
        <taxon>Ustilaginomycotina</taxon>
        <taxon>Malasseziomycetes</taxon>
        <taxon>Malasseziales</taxon>
        <taxon>Malasseziaceae</taxon>
        <taxon>Malassezia</taxon>
    </lineage>
</organism>
<dbReference type="Proteomes" id="UP001219933">
    <property type="component" value="Chromosome 2"/>
</dbReference>
<dbReference type="InterPro" id="IPR041805">
    <property type="entry name" value="ASMase/PPN1_MPP"/>
</dbReference>
<dbReference type="PANTHER" id="PTHR10340:SF55">
    <property type="entry name" value="ENDOPOLYPHOSPHATASE"/>
    <property type="match status" value="1"/>
</dbReference>
<evidence type="ECO:0000256" key="2">
    <source>
        <dbReference type="ARBA" id="ARBA00023180"/>
    </source>
</evidence>
<feature type="chain" id="PRO_5042247905" evidence="4">
    <location>
        <begin position="17"/>
        <end position="634"/>
    </location>
</feature>
<dbReference type="EMBL" id="CP119878">
    <property type="protein sequence ID" value="WFD34968.1"/>
    <property type="molecule type" value="Genomic_DNA"/>
</dbReference>